<evidence type="ECO:0000256" key="1">
    <source>
        <dbReference type="SAM" id="Phobius"/>
    </source>
</evidence>
<dbReference type="AlphaFoldDB" id="B1KJN7"/>
<keyword evidence="1" id="KW-0472">Membrane</keyword>
<name>B1KJN7_SHEWM</name>
<gene>
    <name evidence="2" type="ordered locus">Swoo_1418</name>
</gene>
<protein>
    <submittedName>
        <fullName evidence="2">Uncharacterized protein</fullName>
    </submittedName>
</protein>
<organism evidence="2 3">
    <name type="scientific">Shewanella woodyi (strain ATCC 51908 / MS32)</name>
    <dbReference type="NCBI Taxonomy" id="392500"/>
    <lineage>
        <taxon>Bacteria</taxon>
        <taxon>Pseudomonadati</taxon>
        <taxon>Pseudomonadota</taxon>
        <taxon>Gammaproteobacteria</taxon>
        <taxon>Alteromonadales</taxon>
        <taxon>Shewanellaceae</taxon>
        <taxon>Shewanella</taxon>
    </lineage>
</organism>
<dbReference type="HOGENOM" id="CLU_1474231_0_0_6"/>
<dbReference type="STRING" id="392500.Swoo_1418"/>
<evidence type="ECO:0000313" key="3">
    <source>
        <dbReference type="Proteomes" id="UP000002168"/>
    </source>
</evidence>
<accession>B1KJN7</accession>
<keyword evidence="1" id="KW-1133">Transmembrane helix</keyword>
<feature type="transmembrane region" description="Helical" evidence="1">
    <location>
        <begin position="151"/>
        <end position="169"/>
    </location>
</feature>
<keyword evidence="1" id="KW-0812">Transmembrane</keyword>
<dbReference type="EMBL" id="CP000961">
    <property type="protein sequence ID" value="ACA85710.1"/>
    <property type="molecule type" value="Genomic_DNA"/>
</dbReference>
<dbReference type="KEGG" id="swd:Swoo_1418"/>
<dbReference type="Proteomes" id="UP000002168">
    <property type="component" value="Chromosome"/>
</dbReference>
<proteinExistence type="predicted"/>
<feature type="transmembrane region" description="Helical" evidence="1">
    <location>
        <begin position="121"/>
        <end position="139"/>
    </location>
</feature>
<sequence>MTFALLQSMATNYSGVFVETLIIMLKSKIKKITKSEANISNAIMASYLLTISYLAPNKSIPLLLLVSTTLFYCFCTNKLSSSPLLSPLSQTLIKESQGLVIIYILFRLAGELLGTEVAFSLLFYIGSLVLFILATTKTSKKYKQLPTREKLAFIMTVFLYLMMFIEYCYDQLSPSNLIKSMSE</sequence>
<keyword evidence="3" id="KW-1185">Reference proteome</keyword>
<reference evidence="2 3" key="1">
    <citation type="submission" date="2008-02" db="EMBL/GenBank/DDBJ databases">
        <title>Complete sequence of Shewanella woodyi ATCC 51908.</title>
        <authorList>
            <consortium name="US DOE Joint Genome Institute"/>
            <person name="Copeland A."/>
            <person name="Lucas S."/>
            <person name="Lapidus A."/>
            <person name="Glavina del Rio T."/>
            <person name="Dalin E."/>
            <person name="Tice H."/>
            <person name="Bruce D."/>
            <person name="Goodwin L."/>
            <person name="Pitluck S."/>
            <person name="Sims D."/>
            <person name="Brettin T."/>
            <person name="Detter J.C."/>
            <person name="Han C."/>
            <person name="Kuske C.R."/>
            <person name="Schmutz J."/>
            <person name="Larimer F."/>
            <person name="Land M."/>
            <person name="Hauser L."/>
            <person name="Kyrpides N."/>
            <person name="Lykidis A."/>
            <person name="Zhao J.-S."/>
            <person name="Richardson P."/>
        </authorList>
    </citation>
    <scope>NUCLEOTIDE SEQUENCE [LARGE SCALE GENOMIC DNA]</scope>
    <source>
        <strain evidence="3">ATCC 51908 / MS32</strain>
    </source>
</reference>
<evidence type="ECO:0000313" key="2">
    <source>
        <dbReference type="EMBL" id="ACA85710.1"/>
    </source>
</evidence>